<evidence type="ECO:0000259" key="1">
    <source>
        <dbReference type="Pfam" id="PF10881"/>
    </source>
</evidence>
<dbReference type="EMBL" id="VSSQ01015536">
    <property type="protein sequence ID" value="MPM56006.1"/>
    <property type="molecule type" value="Genomic_DNA"/>
</dbReference>
<gene>
    <name evidence="2" type="ORF">SDC9_102804</name>
</gene>
<feature type="domain" description="DUF2726" evidence="1">
    <location>
        <begin position="5"/>
        <end position="126"/>
    </location>
</feature>
<accession>A0A645ASX4</accession>
<name>A0A645ASX4_9ZZZZ</name>
<sequence>MSEYDSENLMYGAICDLLDSRPQLSLGVICHQPLNMLIRDPHRLNDDECRYAMNTATHLDFLIYHRISRKPVLAIEVDGFHFHKQGTAQYERDRMKDHILQLYKIPAFRFPTNGSGEIEKIAQVLDAYAQIK</sequence>
<organism evidence="2">
    <name type="scientific">bioreactor metagenome</name>
    <dbReference type="NCBI Taxonomy" id="1076179"/>
    <lineage>
        <taxon>unclassified sequences</taxon>
        <taxon>metagenomes</taxon>
        <taxon>ecological metagenomes</taxon>
    </lineage>
</organism>
<dbReference type="InterPro" id="IPR024402">
    <property type="entry name" value="DUF2726"/>
</dbReference>
<comment type="caution">
    <text evidence="2">The sequence shown here is derived from an EMBL/GenBank/DDBJ whole genome shotgun (WGS) entry which is preliminary data.</text>
</comment>
<evidence type="ECO:0000313" key="2">
    <source>
        <dbReference type="EMBL" id="MPM56006.1"/>
    </source>
</evidence>
<proteinExistence type="predicted"/>
<dbReference type="AlphaFoldDB" id="A0A645ASX4"/>
<reference evidence="2" key="1">
    <citation type="submission" date="2019-08" db="EMBL/GenBank/DDBJ databases">
        <authorList>
            <person name="Kucharzyk K."/>
            <person name="Murdoch R.W."/>
            <person name="Higgins S."/>
            <person name="Loffler F."/>
        </authorList>
    </citation>
    <scope>NUCLEOTIDE SEQUENCE</scope>
</reference>
<dbReference type="Gene3D" id="3.40.960.10">
    <property type="entry name" value="VSR Endonuclease"/>
    <property type="match status" value="1"/>
</dbReference>
<protein>
    <recommendedName>
        <fullName evidence="1">DUF2726 domain-containing protein</fullName>
    </recommendedName>
</protein>
<dbReference type="Pfam" id="PF10881">
    <property type="entry name" value="DUF2726"/>
    <property type="match status" value="1"/>
</dbReference>